<feature type="domain" description="Orn/Lys/Arg decarboxylase C-terminal" evidence="7">
    <location>
        <begin position="370"/>
        <end position="449"/>
    </location>
</feature>
<dbReference type="SUPFAM" id="SSF53383">
    <property type="entry name" value="PLP-dependent transferases"/>
    <property type="match status" value="1"/>
</dbReference>
<gene>
    <name evidence="8" type="ORF">EV212_10414</name>
</gene>
<protein>
    <submittedName>
        <fullName evidence="8">Arginine/lysine/ornithine decarboxylase</fullName>
    </submittedName>
</protein>
<dbReference type="GO" id="GO:0016831">
    <property type="term" value="F:carboxy-lyase activity"/>
    <property type="evidence" value="ECO:0007669"/>
    <property type="project" value="UniProtKB-KW"/>
</dbReference>
<keyword evidence="9" id="KW-1185">Reference proteome</keyword>
<comment type="caution">
    <text evidence="8">The sequence shown here is derived from an EMBL/GenBank/DDBJ whole genome shotgun (WGS) entry which is preliminary data.</text>
</comment>
<comment type="similarity">
    <text evidence="2">Belongs to the Orn/Lys/Arg decarboxylase class-I family.</text>
</comment>
<accession>A0A4R2LMQ3</accession>
<keyword evidence="3" id="KW-0210">Decarboxylase</keyword>
<sequence>MRDSELYTQLIEYSRSRAYPFHMPGHKRQMMAMEDPYRFDLTEIDGFDNLHGAENLLKRAQEQAASLYGSEESHFMVNGSTGGLLSAIGGVTHRGDRVLVARNCHTSVYHALELNGLRPVYLWPELDEGPGIYQGLTCRQAEEALEKYPDIRAVIFTSPTYEGLLSDVRGICEAAHQRQIPCIVDEAHGAHLRWIGLPDAVACGADVVIQSLHKTMPALTQTALIHINGRLVDRERLRKMLVTYQTSSPSYVLMASISQCMSWLVQEGAERFACYSQEVWKFRRRLKDMKHLYLYTSEGIFDWGKLVICTDRSDQTGRKLYDRLRKSFDLQMEMASARYVLAMSTVGDSSEGLQRLAQALEVIDSEAAQNDSPVQRSVADKTGISLLTPERYMEIDAAAEQPTEEVALADANGRVIGDYLYLYPPGVPILVPGEVIQMKHIENIQNYLSQGLEVHGGYLKENGNVKVILHHG</sequence>
<dbReference type="PANTHER" id="PTHR43277:SF3">
    <property type="entry name" value="DECARBOXYLASE, PUTATIVE-RELATED"/>
    <property type="match status" value="1"/>
</dbReference>
<evidence type="ECO:0000259" key="6">
    <source>
        <dbReference type="Pfam" id="PF01276"/>
    </source>
</evidence>
<keyword evidence="4" id="KW-0663">Pyridoxal phosphate</keyword>
<evidence type="ECO:0000256" key="4">
    <source>
        <dbReference type="ARBA" id="ARBA00022898"/>
    </source>
</evidence>
<feature type="domain" description="Orn/Lys/Arg decarboxylases family 1 pyridoxal-P attachment site" evidence="6">
    <location>
        <begin position="6"/>
        <end position="294"/>
    </location>
</feature>
<dbReference type="InterPro" id="IPR015421">
    <property type="entry name" value="PyrdxlP-dep_Trfase_major"/>
</dbReference>
<keyword evidence="5" id="KW-0456">Lyase</keyword>
<organism evidence="8 9">
    <name type="scientific">Frisingicoccus caecimuris</name>
    <dbReference type="NCBI Taxonomy" id="1796636"/>
    <lineage>
        <taxon>Bacteria</taxon>
        <taxon>Bacillati</taxon>
        <taxon>Bacillota</taxon>
        <taxon>Clostridia</taxon>
        <taxon>Lachnospirales</taxon>
        <taxon>Lachnospiraceae</taxon>
        <taxon>Frisingicoccus</taxon>
    </lineage>
</organism>
<reference evidence="8 9" key="1">
    <citation type="submission" date="2019-03" db="EMBL/GenBank/DDBJ databases">
        <title>Genomic Encyclopedia of Type Strains, Phase IV (KMG-IV): sequencing the most valuable type-strain genomes for metagenomic binning, comparative biology and taxonomic classification.</title>
        <authorList>
            <person name="Goeker M."/>
        </authorList>
    </citation>
    <scope>NUCLEOTIDE SEQUENCE [LARGE SCALE GENOMIC DNA]</scope>
    <source>
        <strain evidence="8 9">DSM 28559</strain>
    </source>
</reference>
<dbReference type="InterPro" id="IPR052357">
    <property type="entry name" value="Orn_Lys_Arg_decarboxylase-I"/>
</dbReference>
<dbReference type="InterPro" id="IPR000310">
    <property type="entry name" value="Orn/Lys/Arg_deCO2ase_major_dom"/>
</dbReference>
<evidence type="ECO:0000256" key="1">
    <source>
        <dbReference type="ARBA" id="ARBA00001933"/>
    </source>
</evidence>
<proteinExistence type="inferred from homology"/>
<dbReference type="Gene3D" id="3.90.100.10">
    <property type="entry name" value="Orn/Lys/Arg decarboxylase, C-terminal domain"/>
    <property type="match status" value="1"/>
</dbReference>
<dbReference type="Proteomes" id="UP000295711">
    <property type="component" value="Unassembled WGS sequence"/>
</dbReference>
<dbReference type="EMBL" id="SLXA01000004">
    <property type="protein sequence ID" value="TCO84966.1"/>
    <property type="molecule type" value="Genomic_DNA"/>
</dbReference>
<comment type="cofactor">
    <cofactor evidence="1">
        <name>pyridoxal 5'-phosphate</name>
        <dbReference type="ChEBI" id="CHEBI:597326"/>
    </cofactor>
</comment>
<dbReference type="AlphaFoldDB" id="A0A4R2LMQ3"/>
<evidence type="ECO:0000313" key="8">
    <source>
        <dbReference type="EMBL" id="TCO84966.1"/>
    </source>
</evidence>
<dbReference type="OrthoDB" id="9815233at2"/>
<evidence type="ECO:0000256" key="5">
    <source>
        <dbReference type="ARBA" id="ARBA00023239"/>
    </source>
</evidence>
<dbReference type="RefSeq" id="WP_132090083.1">
    <property type="nucleotide sequence ID" value="NZ_JANKAQ010000004.1"/>
</dbReference>
<name>A0A4R2LMQ3_9FIRM</name>
<dbReference type="Pfam" id="PF03711">
    <property type="entry name" value="OKR_DC_1_C"/>
    <property type="match status" value="1"/>
</dbReference>
<evidence type="ECO:0000256" key="3">
    <source>
        <dbReference type="ARBA" id="ARBA00022793"/>
    </source>
</evidence>
<evidence type="ECO:0000259" key="7">
    <source>
        <dbReference type="Pfam" id="PF03711"/>
    </source>
</evidence>
<dbReference type="InterPro" id="IPR036633">
    <property type="entry name" value="Prn/Lys/Arg_de-COase_C_sf"/>
</dbReference>
<evidence type="ECO:0000256" key="2">
    <source>
        <dbReference type="ARBA" id="ARBA00010671"/>
    </source>
</evidence>
<dbReference type="Pfam" id="PF01276">
    <property type="entry name" value="OKR_DC_1"/>
    <property type="match status" value="1"/>
</dbReference>
<dbReference type="SUPFAM" id="SSF55904">
    <property type="entry name" value="Ornithine decarboxylase C-terminal domain"/>
    <property type="match status" value="1"/>
</dbReference>
<dbReference type="Gene3D" id="3.40.640.10">
    <property type="entry name" value="Type I PLP-dependent aspartate aminotransferase-like (Major domain)"/>
    <property type="match status" value="1"/>
</dbReference>
<evidence type="ECO:0000313" key="9">
    <source>
        <dbReference type="Proteomes" id="UP000295711"/>
    </source>
</evidence>
<dbReference type="InterPro" id="IPR008286">
    <property type="entry name" value="Prn/Lys/Arg_de-COase_C"/>
</dbReference>
<dbReference type="InterPro" id="IPR015424">
    <property type="entry name" value="PyrdxlP-dep_Trfase"/>
</dbReference>
<dbReference type="PANTHER" id="PTHR43277">
    <property type="entry name" value="ARGININE DECARBOXYLASE"/>
    <property type="match status" value="1"/>
</dbReference>